<feature type="transmembrane region" description="Helical" evidence="1">
    <location>
        <begin position="121"/>
        <end position="144"/>
    </location>
</feature>
<evidence type="ECO:0000256" key="1">
    <source>
        <dbReference type="SAM" id="Phobius"/>
    </source>
</evidence>
<organism evidence="2 3">
    <name type="scientific">Clavispora lusitaniae (strain ATCC 42720)</name>
    <name type="common">Yeast</name>
    <name type="synonym">Candida lusitaniae</name>
    <dbReference type="NCBI Taxonomy" id="306902"/>
    <lineage>
        <taxon>Eukaryota</taxon>
        <taxon>Fungi</taxon>
        <taxon>Dikarya</taxon>
        <taxon>Ascomycota</taxon>
        <taxon>Saccharomycotina</taxon>
        <taxon>Pichiomycetes</taxon>
        <taxon>Metschnikowiaceae</taxon>
        <taxon>Clavispora</taxon>
    </lineage>
</organism>
<dbReference type="Proteomes" id="UP000007703">
    <property type="component" value="Unassembled WGS sequence"/>
</dbReference>
<dbReference type="VEuPathDB" id="FungiDB:CLUG_01428"/>
<dbReference type="EMBL" id="CH408077">
    <property type="protein sequence ID" value="EEQ37305.1"/>
    <property type="molecule type" value="Genomic_DNA"/>
</dbReference>
<proteinExistence type="predicted"/>
<gene>
    <name evidence="2" type="ORF">CLUG_01428</name>
</gene>
<dbReference type="OMA" id="ARISNGW"/>
<keyword evidence="1" id="KW-0472">Membrane</keyword>
<keyword evidence="1" id="KW-1133">Transmembrane helix</keyword>
<keyword evidence="1" id="KW-0812">Transmembrane</keyword>
<reference evidence="2 3" key="1">
    <citation type="journal article" date="2009" name="Nature">
        <title>Evolution of pathogenicity and sexual reproduction in eight Candida genomes.</title>
        <authorList>
            <person name="Butler G."/>
            <person name="Rasmussen M.D."/>
            <person name="Lin M.F."/>
            <person name="Santos M.A."/>
            <person name="Sakthikumar S."/>
            <person name="Munro C.A."/>
            <person name="Rheinbay E."/>
            <person name="Grabherr M."/>
            <person name="Forche A."/>
            <person name="Reedy J.L."/>
            <person name="Agrafioti I."/>
            <person name="Arnaud M.B."/>
            <person name="Bates S."/>
            <person name="Brown A.J."/>
            <person name="Brunke S."/>
            <person name="Costanzo M.C."/>
            <person name="Fitzpatrick D.A."/>
            <person name="de Groot P.W."/>
            <person name="Harris D."/>
            <person name="Hoyer L.L."/>
            <person name="Hube B."/>
            <person name="Klis F.M."/>
            <person name="Kodira C."/>
            <person name="Lennard N."/>
            <person name="Logue M.E."/>
            <person name="Martin R."/>
            <person name="Neiman A.M."/>
            <person name="Nikolaou E."/>
            <person name="Quail M.A."/>
            <person name="Quinn J."/>
            <person name="Santos M.C."/>
            <person name="Schmitzberger F.F."/>
            <person name="Sherlock G."/>
            <person name="Shah P."/>
            <person name="Silverstein K.A."/>
            <person name="Skrzypek M.S."/>
            <person name="Soll D."/>
            <person name="Staggs R."/>
            <person name="Stansfield I."/>
            <person name="Stumpf M.P."/>
            <person name="Sudbery P.E."/>
            <person name="Srikantha T."/>
            <person name="Zeng Q."/>
            <person name="Berman J."/>
            <person name="Berriman M."/>
            <person name="Heitman J."/>
            <person name="Gow N.A."/>
            <person name="Lorenz M.C."/>
            <person name="Birren B.W."/>
            <person name="Kellis M."/>
            <person name="Cuomo C.A."/>
        </authorList>
    </citation>
    <scope>NUCLEOTIDE SEQUENCE [LARGE SCALE GENOMIC DNA]</scope>
    <source>
        <strain evidence="2 3">ATCC 42720</strain>
    </source>
</reference>
<evidence type="ECO:0000313" key="2">
    <source>
        <dbReference type="EMBL" id="EEQ37305.1"/>
    </source>
</evidence>
<dbReference type="KEGG" id="clu:CLUG_01428"/>
<dbReference type="HOGENOM" id="CLU_1326241_0_0_1"/>
<evidence type="ECO:0000313" key="3">
    <source>
        <dbReference type="Proteomes" id="UP000007703"/>
    </source>
</evidence>
<sequence>MISVNSTSINPTHVTGLLHTLSSASSILATAHKNGPVYTYSQYLRGASASLNAISAESVLATATASSAKASASAALRSAALDLAGLEWEQNQYTEWLTLWPERVVYWRFWFPSRLPFWFDYLFTISVLWYYICHWHWIMFWWLLGAFSFRQPRERAEPFPRSNYCSYYSARISNGWSLLYIRKNVGTTWARLFNSSPQMVFLHFRFM</sequence>
<name>C4XZP6_CLAL4</name>
<protein>
    <submittedName>
        <fullName evidence="2">Uncharacterized protein</fullName>
    </submittedName>
</protein>
<dbReference type="AlphaFoldDB" id="C4XZP6"/>
<dbReference type="InParanoid" id="C4XZP6"/>
<accession>C4XZP6</accession>